<evidence type="ECO:0000313" key="1">
    <source>
        <dbReference type="EMBL" id="KAJ7008773.1"/>
    </source>
</evidence>
<evidence type="ECO:0000313" key="2">
    <source>
        <dbReference type="Proteomes" id="UP001164929"/>
    </source>
</evidence>
<accession>A0AAD6RGV7</accession>
<sequence>MYSSPLYFICWKKKQAKKDGTSQCASLHLPLLLILLVISSGKCFLNLYHFCFLFC</sequence>
<keyword evidence="2" id="KW-1185">Reference proteome</keyword>
<comment type="caution">
    <text evidence="1">The sequence shown here is derived from an EMBL/GenBank/DDBJ whole genome shotgun (WGS) entry which is preliminary data.</text>
</comment>
<reference evidence="1" key="1">
    <citation type="journal article" date="2023" name="Mol. Ecol. Resour.">
        <title>Chromosome-level genome assembly of a triploid poplar Populus alba 'Berolinensis'.</title>
        <authorList>
            <person name="Chen S."/>
            <person name="Yu Y."/>
            <person name="Wang X."/>
            <person name="Wang S."/>
            <person name="Zhang T."/>
            <person name="Zhou Y."/>
            <person name="He R."/>
            <person name="Meng N."/>
            <person name="Wang Y."/>
            <person name="Liu W."/>
            <person name="Liu Z."/>
            <person name="Liu J."/>
            <person name="Guo Q."/>
            <person name="Huang H."/>
            <person name="Sederoff R.R."/>
            <person name="Wang G."/>
            <person name="Qu G."/>
            <person name="Chen S."/>
        </authorList>
    </citation>
    <scope>NUCLEOTIDE SEQUENCE</scope>
    <source>
        <strain evidence="1">SC-2020</strain>
    </source>
</reference>
<dbReference type="EMBL" id="JAQIZT010000002">
    <property type="protein sequence ID" value="KAJ7008773.1"/>
    <property type="molecule type" value="Genomic_DNA"/>
</dbReference>
<protein>
    <submittedName>
        <fullName evidence="1">Uncharacterized protein</fullName>
    </submittedName>
</protein>
<proteinExistence type="predicted"/>
<gene>
    <name evidence="1" type="ORF">NC653_007440</name>
</gene>
<dbReference type="Proteomes" id="UP001164929">
    <property type="component" value="Chromosome 2"/>
</dbReference>
<name>A0AAD6RGV7_9ROSI</name>
<organism evidence="1 2">
    <name type="scientific">Populus alba x Populus x berolinensis</name>
    <dbReference type="NCBI Taxonomy" id="444605"/>
    <lineage>
        <taxon>Eukaryota</taxon>
        <taxon>Viridiplantae</taxon>
        <taxon>Streptophyta</taxon>
        <taxon>Embryophyta</taxon>
        <taxon>Tracheophyta</taxon>
        <taxon>Spermatophyta</taxon>
        <taxon>Magnoliopsida</taxon>
        <taxon>eudicotyledons</taxon>
        <taxon>Gunneridae</taxon>
        <taxon>Pentapetalae</taxon>
        <taxon>rosids</taxon>
        <taxon>fabids</taxon>
        <taxon>Malpighiales</taxon>
        <taxon>Salicaceae</taxon>
        <taxon>Saliceae</taxon>
        <taxon>Populus</taxon>
    </lineage>
</organism>
<dbReference type="AlphaFoldDB" id="A0AAD6RGV7"/>